<reference evidence="1" key="1">
    <citation type="submission" date="2018-02" db="EMBL/GenBank/DDBJ databases">
        <title>Rhizophora mucronata_Transcriptome.</title>
        <authorList>
            <person name="Meera S.P."/>
            <person name="Sreeshan A."/>
            <person name="Augustine A."/>
        </authorList>
    </citation>
    <scope>NUCLEOTIDE SEQUENCE</scope>
    <source>
        <tissue evidence="1">Leaf</tissue>
    </source>
</reference>
<name>A0A2P2PC28_RHIMU</name>
<evidence type="ECO:0000313" key="1">
    <source>
        <dbReference type="EMBL" id="MBX52294.1"/>
    </source>
</evidence>
<dbReference type="EMBL" id="GGEC01071810">
    <property type="protein sequence ID" value="MBX52294.1"/>
    <property type="molecule type" value="Transcribed_RNA"/>
</dbReference>
<protein>
    <submittedName>
        <fullName evidence="1">Uncharacterized protein</fullName>
    </submittedName>
</protein>
<sequence length="33" mass="3691">MHVSCLIHANMPHVKPCERSMNGRSESNALVLE</sequence>
<dbReference type="AlphaFoldDB" id="A0A2P2PC28"/>
<proteinExistence type="predicted"/>
<organism evidence="1">
    <name type="scientific">Rhizophora mucronata</name>
    <name type="common">Asiatic mangrove</name>
    <dbReference type="NCBI Taxonomy" id="61149"/>
    <lineage>
        <taxon>Eukaryota</taxon>
        <taxon>Viridiplantae</taxon>
        <taxon>Streptophyta</taxon>
        <taxon>Embryophyta</taxon>
        <taxon>Tracheophyta</taxon>
        <taxon>Spermatophyta</taxon>
        <taxon>Magnoliopsida</taxon>
        <taxon>eudicotyledons</taxon>
        <taxon>Gunneridae</taxon>
        <taxon>Pentapetalae</taxon>
        <taxon>rosids</taxon>
        <taxon>fabids</taxon>
        <taxon>Malpighiales</taxon>
        <taxon>Rhizophoraceae</taxon>
        <taxon>Rhizophora</taxon>
    </lineage>
</organism>
<accession>A0A2P2PC28</accession>